<dbReference type="PANTHER" id="PTHR24567:SF74">
    <property type="entry name" value="HTH-TYPE TRANSCRIPTIONAL REGULATOR ARCR"/>
    <property type="match status" value="1"/>
</dbReference>
<protein>
    <submittedName>
        <fullName evidence="6">Crp/Fnr family transcriptional regulator</fullName>
    </submittedName>
</protein>
<evidence type="ECO:0000259" key="4">
    <source>
        <dbReference type="PROSITE" id="PS50042"/>
    </source>
</evidence>
<dbReference type="PROSITE" id="PS00888">
    <property type="entry name" value="CNMP_BINDING_1"/>
    <property type="match status" value="1"/>
</dbReference>
<feature type="domain" description="HTH crp-type" evidence="5">
    <location>
        <begin position="146"/>
        <end position="216"/>
    </location>
</feature>
<dbReference type="SUPFAM" id="SSF51206">
    <property type="entry name" value="cAMP-binding domain-like"/>
    <property type="match status" value="1"/>
</dbReference>
<dbReference type="Pfam" id="PF00027">
    <property type="entry name" value="cNMP_binding"/>
    <property type="match status" value="1"/>
</dbReference>
<sequence>MPRAGVSPVAPEAALAAMSPALAELSARGEERRYRKGHLLIREGDIGETLFIILSGRLRAYSGGENAREITYGVYGPGEYLGEISLDGGPRSASVVTLEAAVCSVVSKRTIERFIAERPEFAFELLAKVIARARAATLSARQLALHDVYGRLRLLLSQLAQRQGDGRQVLAERLTHQEMSNRLGCSREMVSRLMKDLERGEYVRVVDQHYEVLRPLPQRW</sequence>
<dbReference type="InterPro" id="IPR012318">
    <property type="entry name" value="HTH_CRP"/>
</dbReference>
<dbReference type="InterPro" id="IPR050397">
    <property type="entry name" value="Env_Response_Regulators"/>
</dbReference>
<proteinExistence type="predicted"/>
<evidence type="ECO:0000313" key="6">
    <source>
        <dbReference type="EMBL" id="MEK8028676.1"/>
    </source>
</evidence>
<keyword evidence="3" id="KW-0804">Transcription</keyword>
<dbReference type="EMBL" id="JBBUTF010000028">
    <property type="protein sequence ID" value="MEK8028676.1"/>
    <property type="molecule type" value="Genomic_DNA"/>
</dbReference>
<accession>A0ABU9BFF8</accession>
<dbReference type="InterPro" id="IPR036388">
    <property type="entry name" value="WH-like_DNA-bd_sf"/>
</dbReference>
<dbReference type="PANTHER" id="PTHR24567">
    <property type="entry name" value="CRP FAMILY TRANSCRIPTIONAL REGULATORY PROTEIN"/>
    <property type="match status" value="1"/>
</dbReference>
<dbReference type="PROSITE" id="PS51063">
    <property type="entry name" value="HTH_CRP_2"/>
    <property type="match status" value="1"/>
</dbReference>
<organism evidence="6 7">
    <name type="scientific">Pseudaquabacterium rugosum</name>
    <dbReference type="NCBI Taxonomy" id="2984194"/>
    <lineage>
        <taxon>Bacteria</taxon>
        <taxon>Pseudomonadati</taxon>
        <taxon>Pseudomonadota</taxon>
        <taxon>Betaproteobacteria</taxon>
        <taxon>Burkholderiales</taxon>
        <taxon>Sphaerotilaceae</taxon>
        <taxon>Pseudaquabacterium</taxon>
    </lineage>
</organism>
<reference evidence="6 7" key="1">
    <citation type="submission" date="2024-04" db="EMBL/GenBank/DDBJ databases">
        <title>Novel species of the genus Ideonella isolated from streams.</title>
        <authorList>
            <person name="Lu H."/>
        </authorList>
    </citation>
    <scope>NUCLEOTIDE SEQUENCE [LARGE SCALE GENOMIC DNA]</scope>
    <source>
        <strain evidence="6 7">BYS139W</strain>
    </source>
</reference>
<dbReference type="SUPFAM" id="SSF46785">
    <property type="entry name" value="Winged helix' DNA-binding domain"/>
    <property type="match status" value="1"/>
</dbReference>
<name>A0ABU9BFF8_9BURK</name>
<dbReference type="PROSITE" id="PS50042">
    <property type="entry name" value="CNMP_BINDING_3"/>
    <property type="match status" value="1"/>
</dbReference>
<keyword evidence="7" id="KW-1185">Reference proteome</keyword>
<evidence type="ECO:0000256" key="1">
    <source>
        <dbReference type="ARBA" id="ARBA00023015"/>
    </source>
</evidence>
<dbReference type="SMART" id="SM00419">
    <property type="entry name" value="HTH_CRP"/>
    <property type="match status" value="1"/>
</dbReference>
<dbReference type="Gene3D" id="1.10.10.10">
    <property type="entry name" value="Winged helix-like DNA-binding domain superfamily/Winged helix DNA-binding domain"/>
    <property type="match status" value="1"/>
</dbReference>
<dbReference type="InterPro" id="IPR036390">
    <property type="entry name" value="WH_DNA-bd_sf"/>
</dbReference>
<dbReference type="SMART" id="SM00100">
    <property type="entry name" value="cNMP"/>
    <property type="match status" value="1"/>
</dbReference>
<dbReference type="InterPro" id="IPR014710">
    <property type="entry name" value="RmlC-like_jellyroll"/>
</dbReference>
<comment type="caution">
    <text evidence="6">The sequence shown here is derived from an EMBL/GenBank/DDBJ whole genome shotgun (WGS) entry which is preliminary data.</text>
</comment>
<keyword evidence="1" id="KW-0805">Transcription regulation</keyword>
<evidence type="ECO:0000256" key="2">
    <source>
        <dbReference type="ARBA" id="ARBA00023125"/>
    </source>
</evidence>
<dbReference type="RefSeq" id="WP_341376463.1">
    <property type="nucleotide sequence ID" value="NZ_JBBUTF010000028.1"/>
</dbReference>
<dbReference type="InterPro" id="IPR018490">
    <property type="entry name" value="cNMP-bd_dom_sf"/>
</dbReference>
<evidence type="ECO:0000256" key="3">
    <source>
        <dbReference type="ARBA" id="ARBA00023163"/>
    </source>
</evidence>
<dbReference type="CDD" id="cd00038">
    <property type="entry name" value="CAP_ED"/>
    <property type="match status" value="1"/>
</dbReference>
<gene>
    <name evidence="6" type="ORF">AACH11_22180</name>
</gene>
<dbReference type="InterPro" id="IPR018488">
    <property type="entry name" value="cNMP-bd_CS"/>
</dbReference>
<keyword evidence="2" id="KW-0238">DNA-binding</keyword>
<evidence type="ECO:0000313" key="7">
    <source>
        <dbReference type="Proteomes" id="UP001368500"/>
    </source>
</evidence>
<dbReference type="Gene3D" id="2.60.120.10">
    <property type="entry name" value="Jelly Rolls"/>
    <property type="match status" value="1"/>
</dbReference>
<feature type="domain" description="Cyclic nucleotide-binding" evidence="4">
    <location>
        <begin position="30"/>
        <end position="132"/>
    </location>
</feature>
<evidence type="ECO:0000259" key="5">
    <source>
        <dbReference type="PROSITE" id="PS51063"/>
    </source>
</evidence>
<dbReference type="Pfam" id="PF13545">
    <property type="entry name" value="HTH_Crp_2"/>
    <property type="match status" value="1"/>
</dbReference>
<dbReference type="Proteomes" id="UP001368500">
    <property type="component" value="Unassembled WGS sequence"/>
</dbReference>
<dbReference type="InterPro" id="IPR000595">
    <property type="entry name" value="cNMP-bd_dom"/>
</dbReference>